<dbReference type="PANTHER" id="PTHR44688:SF16">
    <property type="entry name" value="DNA-BINDING TRANSCRIPTIONAL ACTIVATOR DEVR_DOSR"/>
    <property type="match status" value="1"/>
</dbReference>
<dbReference type="Gene3D" id="3.40.50.300">
    <property type="entry name" value="P-loop containing nucleotide triphosphate hydrolases"/>
    <property type="match status" value="1"/>
</dbReference>
<dbReference type="InterPro" id="IPR027417">
    <property type="entry name" value="P-loop_NTPase"/>
</dbReference>
<proteinExistence type="predicted"/>
<dbReference type="SUPFAM" id="SSF52540">
    <property type="entry name" value="P-loop containing nucleoside triphosphate hydrolases"/>
    <property type="match status" value="1"/>
</dbReference>
<evidence type="ECO:0000256" key="2">
    <source>
        <dbReference type="ARBA" id="ARBA00023125"/>
    </source>
</evidence>
<keyword evidence="6" id="KW-1185">Reference proteome</keyword>
<dbReference type="InterPro" id="IPR000792">
    <property type="entry name" value="Tscrpt_reg_LuxR_C"/>
</dbReference>
<dbReference type="SUPFAM" id="SSF46894">
    <property type="entry name" value="C-terminal effector domain of the bipartite response regulators"/>
    <property type="match status" value="1"/>
</dbReference>
<dbReference type="PANTHER" id="PTHR44688">
    <property type="entry name" value="DNA-BINDING TRANSCRIPTIONAL ACTIVATOR DEVR_DOSR"/>
    <property type="match status" value="1"/>
</dbReference>
<dbReference type="SMART" id="SM00421">
    <property type="entry name" value="HTH_LUXR"/>
    <property type="match status" value="1"/>
</dbReference>
<dbReference type="Gene3D" id="1.10.10.10">
    <property type="entry name" value="Winged helix-like DNA-binding domain superfamily/Winged helix DNA-binding domain"/>
    <property type="match status" value="1"/>
</dbReference>
<comment type="caution">
    <text evidence="5">The sequence shown here is derived from an EMBL/GenBank/DDBJ whole genome shotgun (WGS) entry which is preliminary data.</text>
</comment>
<dbReference type="Proteomes" id="UP001596022">
    <property type="component" value="Unassembled WGS sequence"/>
</dbReference>
<dbReference type="CDD" id="cd06170">
    <property type="entry name" value="LuxR_C_like"/>
    <property type="match status" value="1"/>
</dbReference>
<reference evidence="6" key="1">
    <citation type="journal article" date="2019" name="Int. J. Syst. Evol. Microbiol.">
        <title>The Global Catalogue of Microorganisms (GCM) 10K type strain sequencing project: providing services to taxonomists for standard genome sequencing and annotation.</title>
        <authorList>
            <consortium name="The Broad Institute Genomics Platform"/>
            <consortium name="The Broad Institute Genome Sequencing Center for Infectious Disease"/>
            <person name="Wu L."/>
            <person name="Ma J."/>
        </authorList>
    </citation>
    <scope>NUCLEOTIDE SEQUENCE [LARGE SCALE GENOMIC DNA]</scope>
    <source>
        <strain evidence="6">CGMCC 1.16306</strain>
    </source>
</reference>
<keyword evidence="3" id="KW-0804">Transcription</keyword>
<accession>A0ABV9GLX6</accession>
<dbReference type="PRINTS" id="PR00038">
    <property type="entry name" value="HTHLUXR"/>
</dbReference>
<protein>
    <submittedName>
        <fullName evidence="5">LuxR C-terminal-related transcriptional regulator</fullName>
    </submittedName>
</protein>
<evidence type="ECO:0000259" key="4">
    <source>
        <dbReference type="PROSITE" id="PS50043"/>
    </source>
</evidence>
<dbReference type="PROSITE" id="PS50043">
    <property type="entry name" value="HTH_LUXR_2"/>
    <property type="match status" value="1"/>
</dbReference>
<dbReference type="InterPro" id="IPR036388">
    <property type="entry name" value="WH-like_DNA-bd_sf"/>
</dbReference>
<dbReference type="Pfam" id="PF13401">
    <property type="entry name" value="AAA_22"/>
    <property type="match status" value="1"/>
</dbReference>
<name>A0ABV9GLX6_9BACL</name>
<gene>
    <name evidence="5" type="ORF">ACFO4N_11370</name>
</gene>
<dbReference type="EMBL" id="JBHSFW010000007">
    <property type="protein sequence ID" value="MFC4619312.1"/>
    <property type="molecule type" value="Genomic_DNA"/>
</dbReference>
<keyword evidence="1" id="KW-0805">Transcription regulation</keyword>
<evidence type="ECO:0000313" key="6">
    <source>
        <dbReference type="Proteomes" id="UP001596022"/>
    </source>
</evidence>
<dbReference type="InterPro" id="IPR049945">
    <property type="entry name" value="AAA_22"/>
</dbReference>
<evidence type="ECO:0000256" key="3">
    <source>
        <dbReference type="ARBA" id="ARBA00023163"/>
    </source>
</evidence>
<evidence type="ECO:0000313" key="5">
    <source>
        <dbReference type="EMBL" id="MFC4619312.1"/>
    </source>
</evidence>
<dbReference type="RefSeq" id="WP_376846409.1">
    <property type="nucleotide sequence ID" value="NZ_JBHSFW010000007.1"/>
</dbReference>
<evidence type="ECO:0000256" key="1">
    <source>
        <dbReference type="ARBA" id="ARBA00023015"/>
    </source>
</evidence>
<keyword evidence="2" id="KW-0238">DNA-binding</keyword>
<organism evidence="5 6">
    <name type="scientific">Camelliibacillus cellulosilyticus</name>
    <dbReference type="NCBI Taxonomy" id="2174486"/>
    <lineage>
        <taxon>Bacteria</taxon>
        <taxon>Bacillati</taxon>
        <taxon>Bacillota</taxon>
        <taxon>Bacilli</taxon>
        <taxon>Bacillales</taxon>
        <taxon>Sporolactobacillaceae</taxon>
        <taxon>Camelliibacillus</taxon>
    </lineage>
</organism>
<dbReference type="Pfam" id="PF00196">
    <property type="entry name" value="GerE"/>
    <property type="match status" value="1"/>
</dbReference>
<dbReference type="InterPro" id="IPR016032">
    <property type="entry name" value="Sig_transdc_resp-reg_C-effctor"/>
</dbReference>
<sequence length="311" mass="35571">MRNHPDQMSVYRGNGELLRKRLFTRLDDALHVPLTLISAPAGYGKTTCLKQWEEERSFSLAWLTINEKMHDPKRFWQMVLNELQKLGRLTAQSIKDLFEPLIEGIRPLNLPRGIKQPIMVIDNYHLVENDEIHQSLVELIDKLPSFVHLIIVSRQDLPFSISRFRLQKKINEIRTGDLMFTLHECRDFLTLNGVKDLTTGDIHTLFKRTEGWIAALSLFGSALKNQRQPGVAAVEGGQESGIAPERSPYALTKREREVLKLLAKGLTNKEIANRLYLTIGTVKGYLNQIYEKLQVHNRTSAVAKAREKGLV</sequence>
<feature type="domain" description="HTH luxR-type" evidence="4">
    <location>
        <begin position="244"/>
        <end position="309"/>
    </location>
</feature>